<dbReference type="AlphaFoldDB" id="A0A4S3B1D8"/>
<evidence type="ECO:0000313" key="3">
    <source>
        <dbReference type="Proteomes" id="UP000310506"/>
    </source>
</evidence>
<dbReference type="InterPro" id="IPR036890">
    <property type="entry name" value="HATPase_C_sf"/>
</dbReference>
<organism evidence="2 3">
    <name type="scientific">Vagococcus silagei</name>
    <dbReference type="NCBI Taxonomy" id="2508885"/>
    <lineage>
        <taxon>Bacteria</taxon>
        <taxon>Bacillati</taxon>
        <taxon>Bacillota</taxon>
        <taxon>Bacilli</taxon>
        <taxon>Lactobacillales</taxon>
        <taxon>Enterococcaceae</taxon>
        <taxon>Vagococcus</taxon>
    </lineage>
</organism>
<evidence type="ECO:0000259" key="1">
    <source>
        <dbReference type="Pfam" id="PF14501"/>
    </source>
</evidence>
<dbReference type="GO" id="GO:0042802">
    <property type="term" value="F:identical protein binding"/>
    <property type="evidence" value="ECO:0007669"/>
    <property type="project" value="TreeGrafter"/>
</dbReference>
<dbReference type="SUPFAM" id="SSF55874">
    <property type="entry name" value="ATPase domain of HSP90 chaperone/DNA topoisomerase II/histidine kinase"/>
    <property type="match status" value="1"/>
</dbReference>
<evidence type="ECO:0000313" key="2">
    <source>
        <dbReference type="EMBL" id="THB60582.1"/>
    </source>
</evidence>
<keyword evidence="3" id="KW-1185">Reference proteome</keyword>
<dbReference type="RefSeq" id="WP_204249541.1">
    <property type="nucleotide sequence ID" value="NZ_SDGV01000021.1"/>
</dbReference>
<dbReference type="EMBL" id="SDGV01000021">
    <property type="protein sequence ID" value="THB60582.1"/>
    <property type="molecule type" value="Genomic_DNA"/>
</dbReference>
<dbReference type="Gene3D" id="3.30.565.10">
    <property type="entry name" value="Histidine kinase-like ATPase, C-terminal domain"/>
    <property type="match status" value="1"/>
</dbReference>
<reference evidence="2 3" key="1">
    <citation type="submission" date="2019-01" db="EMBL/GenBank/DDBJ databases">
        <title>Vagococcus silagei sp. nov. isolated from brewer's grain.</title>
        <authorList>
            <person name="Guu J.-R."/>
        </authorList>
    </citation>
    <scope>NUCLEOTIDE SEQUENCE [LARGE SCALE GENOMIC DNA]</scope>
    <source>
        <strain evidence="2 3">2B-2</strain>
    </source>
</reference>
<sequence>MLLMLLFLIIIFNNIKNYQNLKQENEKKKIEIEYLIKYTDETQKNYQELRRFKHDYLNILLSLEYFIQQKDFSKLEEYYYSKIKKTGQQLTTESNEIKILENIESEEVKSIFMMKLLVARQKNITFSIEIPEKIANSTSVNIVILIRILGIILDNAIEAVENDKNGKIEIGIFLMTNATLFVIKNTLKEHIPPLHQLKQEGFSTKGPNRGLGLTNIDNLSQKEEYLTINTKISDSWFTQELFIQNEGY</sequence>
<dbReference type="PANTHER" id="PTHR40448">
    <property type="entry name" value="TWO-COMPONENT SENSOR HISTIDINE KINASE"/>
    <property type="match status" value="1"/>
</dbReference>
<dbReference type="PANTHER" id="PTHR40448:SF1">
    <property type="entry name" value="TWO-COMPONENT SENSOR HISTIDINE KINASE"/>
    <property type="match status" value="1"/>
</dbReference>
<name>A0A4S3B1D8_9ENTE</name>
<dbReference type="Proteomes" id="UP000310506">
    <property type="component" value="Unassembled WGS sequence"/>
</dbReference>
<proteinExistence type="predicted"/>
<comment type="caution">
    <text evidence="2">The sequence shown here is derived from an EMBL/GenBank/DDBJ whole genome shotgun (WGS) entry which is preliminary data.</text>
</comment>
<gene>
    <name evidence="2" type="ORF">ESZ54_09575</name>
</gene>
<dbReference type="Pfam" id="PF14501">
    <property type="entry name" value="HATPase_c_5"/>
    <property type="match status" value="1"/>
</dbReference>
<accession>A0A4S3B1D8</accession>
<protein>
    <submittedName>
        <fullName evidence="2">GHKL domain-containing protein</fullName>
    </submittedName>
</protein>
<dbReference type="InterPro" id="IPR032834">
    <property type="entry name" value="NatK-like_C"/>
</dbReference>
<feature type="domain" description="Sensor histidine kinase NatK-like C-terminal" evidence="1">
    <location>
        <begin position="141"/>
        <end position="244"/>
    </location>
</feature>